<dbReference type="Pfam" id="PF00368">
    <property type="entry name" value="HMG-CoA_red"/>
    <property type="match status" value="1"/>
</dbReference>
<dbReference type="GO" id="GO:0140643">
    <property type="term" value="F:hydroxymethylglutaryl-CoA reductase (NADH) activity"/>
    <property type="evidence" value="ECO:0007669"/>
    <property type="project" value="UniProtKB-EC"/>
</dbReference>
<dbReference type="NCBIfam" id="TIGR00532">
    <property type="entry name" value="HMG_CoA_R_NAD"/>
    <property type="match status" value="1"/>
</dbReference>
<reference evidence="4 5" key="1">
    <citation type="submission" date="2024-09" db="EMBL/GenBank/DDBJ databases">
        <authorList>
            <person name="Sun Q."/>
            <person name="Mori K."/>
        </authorList>
    </citation>
    <scope>NUCLEOTIDE SEQUENCE [LARGE SCALE GENOMIC DNA]</scope>
    <source>
        <strain evidence="4 5">TBRC 4576</strain>
    </source>
</reference>
<dbReference type="PROSITE" id="PS50065">
    <property type="entry name" value="HMG_COA_REDUCTASE_4"/>
    <property type="match status" value="1"/>
</dbReference>
<dbReference type="SUPFAM" id="SSF56542">
    <property type="entry name" value="Substrate-binding domain of HMG-CoA reductase"/>
    <property type="match status" value="1"/>
</dbReference>
<dbReference type="RefSeq" id="WP_137643025.1">
    <property type="nucleotide sequence ID" value="NZ_BJEA01000012.1"/>
</dbReference>
<evidence type="ECO:0000256" key="2">
    <source>
        <dbReference type="ARBA" id="ARBA00023002"/>
    </source>
</evidence>
<evidence type="ECO:0000313" key="4">
    <source>
        <dbReference type="EMBL" id="MFB9769570.1"/>
    </source>
</evidence>
<dbReference type="InterPro" id="IPR009023">
    <property type="entry name" value="HMG_CoA_Rdtase_NAD(P)-bd_sf"/>
</dbReference>
<dbReference type="CDD" id="cd00644">
    <property type="entry name" value="HMG-CoA_reductase_classII"/>
    <property type="match status" value="1"/>
</dbReference>
<keyword evidence="3" id="KW-0520">NAD</keyword>
<comment type="similarity">
    <text evidence="1 3">Belongs to the HMG-CoA reductase family.</text>
</comment>
<dbReference type="EMBL" id="JBHLZY010000018">
    <property type="protein sequence ID" value="MFB9769570.1"/>
    <property type="molecule type" value="Genomic_DNA"/>
</dbReference>
<accession>A0ABV5WUR4</accession>
<gene>
    <name evidence="4" type="ORF">ACFFLI_06800</name>
</gene>
<proteinExistence type="inferred from homology"/>
<comment type="caution">
    <text evidence="4">The sequence shown here is derived from an EMBL/GenBank/DDBJ whole genome shotgun (WGS) entry which is preliminary data.</text>
</comment>
<dbReference type="SUPFAM" id="SSF55035">
    <property type="entry name" value="NAD-binding domain of HMG-CoA reductase"/>
    <property type="match status" value="1"/>
</dbReference>
<evidence type="ECO:0000313" key="5">
    <source>
        <dbReference type="Proteomes" id="UP001589691"/>
    </source>
</evidence>
<dbReference type="InterPro" id="IPR002202">
    <property type="entry name" value="HMG_CoA_Rdtase"/>
</dbReference>
<dbReference type="PANTHER" id="PTHR10572:SF24">
    <property type="entry name" value="3-HYDROXY-3-METHYLGLUTARYL-COENZYME A REDUCTASE"/>
    <property type="match status" value="1"/>
</dbReference>
<dbReference type="Gene3D" id="1.10.8.660">
    <property type="match status" value="1"/>
</dbReference>
<keyword evidence="5" id="KW-1185">Reference proteome</keyword>
<dbReference type="Proteomes" id="UP001589691">
    <property type="component" value="Unassembled WGS sequence"/>
</dbReference>
<dbReference type="PROSITE" id="PS01192">
    <property type="entry name" value="HMG_COA_REDUCTASE_3"/>
    <property type="match status" value="1"/>
</dbReference>
<sequence length="428" mass="46097">MTADFRHFYQKSWAERVAIVAEQTQLSAAEQALFKKYYLPQHHDIIENYLTDYPLPMGLAVNFVIDGQAHIVPMVTEEPSVIAAASNGAKIVKRAGGFRTTLKRREMIGQIVLEQLPDPQQTAALIESHAVRLLEVADAAHPSLKKRGGGARKLRTRILGAGYLSVDLFVDVQAAMGANMLNSMLEAVAKSIGVLTKTAPLMSILSNYATASLVKAECDIPVGLLQAGRYSGQLVAQKIAAASQVAQLDPYRATTHNKGIMNGIDAVAVATGNDWRALESGAHAYAVQAGQYRGMSCWTTDGQTLYGSLELPLPVGIVGGSIKINELAQLNQRLLGITSARDLERIMVATGLAQNLAAVRALVTTGIQQGHMHLQLKSLALAAGATPEEVPRLLQQLEQAPHQDLATTQRLIATLRRTGSTKKEETDD</sequence>
<dbReference type="InterPro" id="IPR009029">
    <property type="entry name" value="HMG_CoA_Rdtase_sub-bd_dom_sf"/>
</dbReference>
<name>A0ABV5WUR4_9LACO</name>
<dbReference type="Gene3D" id="3.90.770.10">
    <property type="entry name" value="3-hydroxy-3-methylglutaryl-coenzyme A Reductase, Chain A, domain 2"/>
    <property type="match status" value="2"/>
</dbReference>
<dbReference type="InterPro" id="IPR023074">
    <property type="entry name" value="HMG_CoA_Rdtase_cat_sf"/>
</dbReference>
<evidence type="ECO:0000256" key="3">
    <source>
        <dbReference type="RuleBase" id="RU361219"/>
    </source>
</evidence>
<dbReference type="PANTHER" id="PTHR10572">
    <property type="entry name" value="3-HYDROXY-3-METHYLGLUTARYL-COENZYME A REDUCTASE"/>
    <property type="match status" value="1"/>
</dbReference>
<keyword evidence="2 3" id="KW-0560">Oxidoreductase</keyword>
<organism evidence="4 5">
    <name type="scientific">Lactiplantibacillus modestisalitolerans</name>
    <dbReference type="NCBI Taxonomy" id="1457219"/>
    <lineage>
        <taxon>Bacteria</taxon>
        <taxon>Bacillati</taxon>
        <taxon>Bacillota</taxon>
        <taxon>Bacilli</taxon>
        <taxon>Lactobacillales</taxon>
        <taxon>Lactobacillaceae</taxon>
        <taxon>Lactiplantibacillus</taxon>
    </lineage>
</organism>
<dbReference type="InterPro" id="IPR023076">
    <property type="entry name" value="HMG_CoA_Rdtase_CS"/>
</dbReference>
<comment type="catalytic activity">
    <reaction evidence="3">
        <text>(R)-mevalonate + 2 NAD(+) + CoA = (3S)-3-hydroxy-3-methylglutaryl-CoA + 2 NADH + 2 H(+)</text>
        <dbReference type="Rhea" id="RHEA:14833"/>
        <dbReference type="ChEBI" id="CHEBI:15378"/>
        <dbReference type="ChEBI" id="CHEBI:36464"/>
        <dbReference type="ChEBI" id="CHEBI:43074"/>
        <dbReference type="ChEBI" id="CHEBI:57287"/>
        <dbReference type="ChEBI" id="CHEBI:57540"/>
        <dbReference type="ChEBI" id="CHEBI:57945"/>
        <dbReference type="EC" id="1.1.1.88"/>
    </reaction>
</comment>
<dbReference type="InterPro" id="IPR004553">
    <property type="entry name" value="HMG_CoA_Rdtase_bac-typ"/>
</dbReference>
<evidence type="ECO:0000256" key="1">
    <source>
        <dbReference type="ARBA" id="ARBA00007661"/>
    </source>
</evidence>
<comment type="pathway">
    <text evidence="3">Metabolic intermediate metabolism; (R)-mevalonate degradation; (S)-3-hydroxy-3-methylglutaryl-CoA from (R)-mevalonate: step 1/1.</text>
</comment>
<dbReference type="EC" id="1.1.1.88" evidence="3"/>
<protein>
    <recommendedName>
        <fullName evidence="3">3-hydroxy-3-methylglutaryl coenzyme A reductase</fullName>
        <shortName evidence="3">HMG-CoA reductase</shortName>
        <ecNumber evidence="3">1.1.1.88</ecNumber>
    </recommendedName>
</protein>